<proteinExistence type="predicted"/>
<comment type="caution">
    <text evidence="1">The sequence shown here is derived from an EMBL/GenBank/DDBJ whole genome shotgun (WGS) entry which is preliminary data.</text>
</comment>
<dbReference type="EMBL" id="CM056814">
    <property type="protein sequence ID" value="KAJ8627872.1"/>
    <property type="molecule type" value="Genomic_DNA"/>
</dbReference>
<name>A0ACC2L463_PERAE</name>
<evidence type="ECO:0000313" key="1">
    <source>
        <dbReference type="EMBL" id="KAJ8627872.1"/>
    </source>
</evidence>
<gene>
    <name evidence="1" type="ORF">MRB53_021179</name>
</gene>
<protein>
    <submittedName>
        <fullName evidence="1">Uncharacterized protein</fullName>
    </submittedName>
</protein>
<keyword evidence="2" id="KW-1185">Reference proteome</keyword>
<evidence type="ECO:0000313" key="2">
    <source>
        <dbReference type="Proteomes" id="UP001234297"/>
    </source>
</evidence>
<sequence length="549" mass="59811">MNNPSERSGQDQRSKYHRSKSRQIGSRFLSSPSSSSAVGSTLPPPDPSISPVRPKPKPRSSVSKHRSASDDTSLLRSLWPSSVQKTATLADHLGNDRLIDFIEDSKPIQLHPTQPPDRQRSCSEFARSDKDSSKENRPIGGSMRFTGKLRFPGKSAPNSPAPGRFSVDEKALDPKQIRRRSDSFSDLPSSESEKSDMSASSRRSGGIEVQARFMQDPESRRRRAESGPVLSETGENSPSASSSPAKVAMKRSSSVTAYGSTATQWALSPGRTGFSSLRPRSPSSSSSTSSASSSTLKGGKGMGSFLSMGLELFKGKKSSSVPFPSSSSSPRSGGGGGGGGVDGEAVHQLRLLHNKVLQWRLVNAKADAVNASKVVQAEATFLNAWATLSQLQYSVVQKRIQLEKEKLQLKLNKVLHSQIKPLEEWTDMERQHHSAISTTKDCLHGVVCRVPLIEGAKGDTQPISMMLRHATDLTASIKTMTTDFSPMAQKNTPLLSELAEVVIREKTLLQECFELISVVANLELQERSLRCQLIQLKSLQQQQLLQHEV</sequence>
<reference evidence="1 2" key="1">
    <citation type="journal article" date="2022" name="Hortic Res">
        <title>A haplotype resolved chromosomal level avocado genome allows analysis of novel avocado genes.</title>
        <authorList>
            <person name="Nath O."/>
            <person name="Fletcher S.J."/>
            <person name="Hayward A."/>
            <person name="Shaw L.M."/>
            <person name="Masouleh A.K."/>
            <person name="Furtado A."/>
            <person name="Henry R.J."/>
            <person name="Mitter N."/>
        </authorList>
    </citation>
    <scope>NUCLEOTIDE SEQUENCE [LARGE SCALE GENOMIC DNA]</scope>
    <source>
        <strain evidence="2">cv. Hass</strain>
    </source>
</reference>
<accession>A0ACC2L463</accession>
<dbReference type="Proteomes" id="UP001234297">
    <property type="component" value="Chromosome 6"/>
</dbReference>
<organism evidence="1 2">
    <name type="scientific">Persea americana</name>
    <name type="common">Avocado</name>
    <dbReference type="NCBI Taxonomy" id="3435"/>
    <lineage>
        <taxon>Eukaryota</taxon>
        <taxon>Viridiplantae</taxon>
        <taxon>Streptophyta</taxon>
        <taxon>Embryophyta</taxon>
        <taxon>Tracheophyta</taxon>
        <taxon>Spermatophyta</taxon>
        <taxon>Magnoliopsida</taxon>
        <taxon>Magnoliidae</taxon>
        <taxon>Laurales</taxon>
        <taxon>Lauraceae</taxon>
        <taxon>Persea</taxon>
    </lineage>
</organism>